<dbReference type="KEGG" id="cthr:CTHT_0023170"/>
<feature type="compositionally biased region" description="Basic and acidic residues" evidence="1">
    <location>
        <begin position="7"/>
        <end position="21"/>
    </location>
</feature>
<evidence type="ECO:0000313" key="2">
    <source>
        <dbReference type="EMBL" id="EGS20485.1"/>
    </source>
</evidence>
<feature type="region of interest" description="Disordered" evidence="1">
    <location>
        <begin position="185"/>
        <end position="225"/>
    </location>
</feature>
<dbReference type="Proteomes" id="UP000008066">
    <property type="component" value="Unassembled WGS sequence"/>
</dbReference>
<dbReference type="OMA" id="RPREYHS"/>
<dbReference type="OrthoDB" id="4463286at2759"/>
<feature type="compositionally biased region" description="Pro residues" evidence="1">
    <location>
        <begin position="315"/>
        <end position="327"/>
    </location>
</feature>
<feature type="compositionally biased region" description="Low complexity" evidence="1">
    <location>
        <begin position="398"/>
        <end position="428"/>
    </location>
</feature>
<dbReference type="GeneID" id="18256355"/>
<keyword evidence="3" id="KW-1185">Reference proteome</keyword>
<dbReference type="RefSeq" id="XP_006692781.1">
    <property type="nucleotide sequence ID" value="XM_006692718.1"/>
</dbReference>
<feature type="compositionally biased region" description="Low complexity" evidence="1">
    <location>
        <begin position="22"/>
        <end position="38"/>
    </location>
</feature>
<protein>
    <submittedName>
        <fullName evidence="2">Uncharacterized protein</fullName>
    </submittedName>
</protein>
<feature type="region of interest" description="Disordered" evidence="1">
    <location>
        <begin position="1"/>
        <end position="140"/>
    </location>
</feature>
<name>G0S4Q6_CHATD</name>
<organism evidence="3">
    <name type="scientific">Chaetomium thermophilum (strain DSM 1495 / CBS 144.50 / IMI 039719)</name>
    <name type="common">Thermochaetoides thermophila</name>
    <dbReference type="NCBI Taxonomy" id="759272"/>
    <lineage>
        <taxon>Eukaryota</taxon>
        <taxon>Fungi</taxon>
        <taxon>Dikarya</taxon>
        <taxon>Ascomycota</taxon>
        <taxon>Pezizomycotina</taxon>
        <taxon>Sordariomycetes</taxon>
        <taxon>Sordariomycetidae</taxon>
        <taxon>Sordariales</taxon>
        <taxon>Chaetomiaceae</taxon>
        <taxon>Thermochaetoides</taxon>
    </lineage>
</organism>
<proteinExistence type="predicted"/>
<feature type="compositionally biased region" description="Low complexity" evidence="1">
    <location>
        <begin position="45"/>
        <end position="96"/>
    </location>
</feature>
<dbReference type="eggNOG" id="ENOG502RZBG">
    <property type="taxonomic scope" value="Eukaryota"/>
</dbReference>
<feature type="compositionally biased region" description="Low complexity" evidence="1">
    <location>
        <begin position="454"/>
        <end position="466"/>
    </location>
</feature>
<feature type="compositionally biased region" description="Basic and acidic residues" evidence="1">
    <location>
        <begin position="292"/>
        <end position="313"/>
    </location>
</feature>
<feature type="region of interest" description="Disordered" evidence="1">
    <location>
        <begin position="260"/>
        <end position="506"/>
    </location>
</feature>
<sequence length="526" mass="56130">MAPSPAPHDRDRSTFGSEHHPPAASSSTASPSAQRTTAVPPPAPAAAATGSPNAPTASAPPAARSASDSPRSSAQTATSARKPSPPSASRNASAPKILVKKEPESPDMPAGRHRPRKLDLSKNTTNIVSPATARPLTARDGPLGIQEIGLACLSPGLTTQDPVMKEQLQRSLAVREQQRQIIETRLQQQQQQQKDGDKDKNGSHFTAKTPGLARKRGAPPGLSIVAPSHEQFANERVIQSAPLGQTFTGRYDTHSATRHITNQPSHLGHTSHIHHVPANQTNNRLPPLADVFGRDLPSHRESNSHLTARDYREPLPSPHHPPPPPQAPLSARREYKTAEEAQHELAGGRPELLPKLVRYGGHHQPPTPPSPPHHASAQPPRDQPPQSTGYSAHDHTHSYSSSSSAQPPRQSYADPHASRAPPSSTAAANPPPPHLSASSTAAPHHGATTPLHPGMGAASAPSSSVGSKRRRDEYEAGSPPLGNGRPAVQPRRYGPFGEGRDSPETMEAKKQEFLRLCERAWDLFHS</sequence>
<dbReference type="EMBL" id="GL988041">
    <property type="protein sequence ID" value="EGS20485.1"/>
    <property type="molecule type" value="Genomic_DNA"/>
</dbReference>
<accession>G0S4Q6</accession>
<dbReference type="AlphaFoldDB" id="G0S4Q6"/>
<evidence type="ECO:0000256" key="1">
    <source>
        <dbReference type="SAM" id="MobiDB-lite"/>
    </source>
</evidence>
<feature type="compositionally biased region" description="Basic and acidic residues" evidence="1">
    <location>
        <begin position="331"/>
        <end position="343"/>
    </location>
</feature>
<dbReference type="HOGENOM" id="CLU_032395_0_0_1"/>
<evidence type="ECO:0000313" key="3">
    <source>
        <dbReference type="Proteomes" id="UP000008066"/>
    </source>
</evidence>
<dbReference type="STRING" id="759272.G0S4Q6"/>
<reference evidence="2 3" key="1">
    <citation type="journal article" date="2011" name="Cell">
        <title>Insight into structure and assembly of the nuclear pore complex by utilizing the genome of a eukaryotic thermophile.</title>
        <authorList>
            <person name="Amlacher S."/>
            <person name="Sarges P."/>
            <person name="Flemming D."/>
            <person name="van Noort V."/>
            <person name="Kunze R."/>
            <person name="Devos D.P."/>
            <person name="Arumugam M."/>
            <person name="Bork P."/>
            <person name="Hurt E."/>
        </authorList>
    </citation>
    <scope>NUCLEOTIDE SEQUENCE [LARGE SCALE GENOMIC DNA]</scope>
    <source>
        <strain evidence="3">DSM 1495 / CBS 144.50 / IMI 039719</strain>
    </source>
</reference>
<gene>
    <name evidence="2" type="ORF">CTHT_0023170</name>
</gene>